<dbReference type="InterPro" id="IPR036259">
    <property type="entry name" value="MFS_trans_sf"/>
</dbReference>
<sequence>MTCFRRAFKLSKNEVKNANPPGTVSLISHHLERTETGRDVPQDEVQLNPRPSLNPADPLNWPLWRKGAILACMSLFAFVANFTSASIASAFPIYATPAVFTPPPSFTQLTRLIAVNVLMLGASNIWWLPLANVFGRRPIMLISLLTLTLCSMWAGLAKSYHSLLAARLFMGIGGGPADVVAPNVVGEVFFVHQRGRAMAIYTVFLTLGPLVGGTGGGYIAASNGVL</sequence>
<comment type="subcellular location">
    <subcellularLocation>
        <location evidence="1">Membrane</location>
        <topology evidence="1">Multi-pass membrane protein</topology>
    </subcellularLocation>
</comment>
<keyword evidence="8" id="KW-1185">Reference proteome</keyword>
<dbReference type="AlphaFoldDB" id="A0A517LF88"/>
<keyword evidence="2 5" id="KW-0812">Transmembrane</keyword>
<feature type="transmembrane region" description="Helical" evidence="5">
    <location>
        <begin position="106"/>
        <end position="127"/>
    </location>
</feature>
<reference evidence="7 8" key="1">
    <citation type="submission" date="2019-07" db="EMBL/GenBank/DDBJ databases">
        <title>Finished genome of Venturia effusa.</title>
        <authorList>
            <person name="Young C.A."/>
            <person name="Cox M.P."/>
            <person name="Ganley A.R.D."/>
            <person name="David W.J."/>
        </authorList>
    </citation>
    <scope>NUCLEOTIDE SEQUENCE [LARGE SCALE GENOMIC DNA]</scope>
    <source>
        <strain evidence="8">albino</strain>
    </source>
</reference>
<accession>A0A517LF88</accession>
<dbReference type="PANTHER" id="PTHR23502:SF181">
    <property type="entry name" value="MAJOR FACILITATOR SUPERFAMILY (MFS) PROFILE DOMAIN-CONTAINING PROTEIN"/>
    <property type="match status" value="1"/>
</dbReference>
<dbReference type="Gene3D" id="1.20.1250.20">
    <property type="entry name" value="MFS general substrate transporter like domains"/>
    <property type="match status" value="1"/>
</dbReference>
<dbReference type="EMBL" id="CP042195">
    <property type="protein sequence ID" value="QDS74298.1"/>
    <property type="molecule type" value="Genomic_DNA"/>
</dbReference>
<evidence type="ECO:0000256" key="1">
    <source>
        <dbReference type="ARBA" id="ARBA00004141"/>
    </source>
</evidence>
<organism evidence="7 8">
    <name type="scientific">Venturia effusa</name>
    <dbReference type="NCBI Taxonomy" id="50376"/>
    <lineage>
        <taxon>Eukaryota</taxon>
        <taxon>Fungi</taxon>
        <taxon>Dikarya</taxon>
        <taxon>Ascomycota</taxon>
        <taxon>Pezizomycotina</taxon>
        <taxon>Dothideomycetes</taxon>
        <taxon>Pleosporomycetidae</taxon>
        <taxon>Venturiales</taxon>
        <taxon>Venturiaceae</taxon>
        <taxon>Venturia</taxon>
    </lineage>
</organism>
<feature type="domain" description="Major facilitator superfamily (MFS) profile" evidence="6">
    <location>
        <begin position="69"/>
        <end position="226"/>
    </location>
</feature>
<feature type="transmembrane region" description="Helical" evidence="5">
    <location>
        <begin position="68"/>
        <end position="94"/>
    </location>
</feature>
<evidence type="ECO:0000256" key="5">
    <source>
        <dbReference type="SAM" id="Phobius"/>
    </source>
</evidence>
<evidence type="ECO:0000256" key="3">
    <source>
        <dbReference type="ARBA" id="ARBA00022989"/>
    </source>
</evidence>
<dbReference type="SUPFAM" id="SSF103473">
    <property type="entry name" value="MFS general substrate transporter"/>
    <property type="match status" value="1"/>
</dbReference>
<evidence type="ECO:0000256" key="4">
    <source>
        <dbReference type="ARBA" id="ARBA00023136"/>
    </source>
</evidence>
<feature type="transmembrane region" description="Helical" evidence="5">
    <location>
        <begin position="168"/>
        <end position="191"/>
    </location>
</feature>
<gene>
    <name evidence="7" type="ORF">FKW77_003792</name>
</gene>
<keyword evidence="4 5" id="KW-0472">Membrane</keyword>
<dbReference type="GO" id="GO:0005886">
    <property type="term" value="C:plasma membrane"/>
    <property type="evidence" value="ECO:0007669"/>
    <property type="project" value="TreeGrafter"/>
</dbReference>
<evidence type="ECO:0000313" key="8">
    <source>
        <dbReference type="Proteomes" id="UP000316270"/>
    </source>
</evidence>
<dbReference type="GO" id="GO:0022857">
    <property type="term" value="F:transmembrane transporter activity"/>
    <property type="evidence" value="ECO:0007669"/>
    <property type="project" value="InterPro"/>
</dbReference>
<dbReference type="OrthoDB" id="2533084at2759"/>
<keyword evidence="3 5" id="KW-1133">Transmembrane helix</keyword>
<feature type="transmembrane region" description="Helical" evidence="5">
    <location>
        <begin position="139"/>
        <end position="156"/>
    </location>
</feature>
<evidence type="ECO:0000313" key="7">
    <source>
        <dbReference type="EMBL" id="QDS74298.1"/>
    </source>
</evidence>
<dbReference type="PANTHER" id="PTHR23502">
    <property type="entry name" value="MAJOR FACILITATOR SUPERFAMILY"/>
    <property type="match status" value="1"/>
</dbReference>
<protein>
    <recommendedName>
        <fullName evidence="6">Major facilitator superfamily (MFS) profile domain-containing protein</fullName>
    </recommendedName>
</protein>
<name>A0A517LF88_9PEZI</name>
<proteinExistence type="predicted"/>
<dbReference type="PROSITE" id="PS50850">
    <property type="entry name" value="MFS"/>
    <property type="match status" value="1"/>
</dbReference>
<dbReference type="STRING" id="50376.A0A517LF88"/>
<evidence type="ECO:0000256" key="2">
    <source>
        <dbReference type="ARBA" id="ARBA00022692"/>
    </source>
</evidence>
<evidence type="ECO:0000259" key="6">
    <source>
        <dbReference type="PROSITE" id="PS50850"/>
    </source>
</evidence>
<dbReference type="Pfam" id="PF07690">
    <property type="entry name" value="MFS_1"/>
    <property type="match status" value="1"/>
</dbReference>
<dbReference type="Proteomes" id="UP000316270">
    <property type="component" value="Chromosome 11"/>
</dbReference>
<feature type="transmembrane region" description="Helical" evidence="5">
    <location>
        <begin position="198"/>
        <end position="221"/>
    </location>
</feature>
<dbReference type="InterPro" id="IPR011701">
    <property type="entry name" value="MFS"/>
</dbReference>
<dbReference type="InterPro" id="IPR020846">
    <property type="entry name" value="MFS_dom"/>
</dbReference>